<dbReference type="Pfam" id="PF05028">
    <property type="entry name" value="PARG_cat_C"/>
    <property type="match status" value="1"/>
</dbReference>
<reference evidence="8" key="1">
    <citation type="submission" date="2021-02" db="EMBL/GenBank/DDBJ databases">
        <authorList>
            <person name="Dougan E. K."/>
            <person name="Rhodes N."/>
            <person name="Thang M."/>
            <person name="Chan C."/>
        </authorList>
    </citation>
    <scope>NUCLEOTIDE SEQUENCE</scope>
</reference>
<proteinExistence type="inferred from homology"/>
<dbReference type="GO" id="GO:0005737">
    <property type="term" value="C:cytoplasm"/>
    <property type="evidence" value="ECO:0007669"/>
    <property type="project" value="TreeGrafter"/>
</dbReference>
<dbReference type="EC" id="3.2.1.143" evidence="2"/>
<evidence type="ECO:0000259" key="7">
    <source>
        <dbReference type="Pfam" id="PF20811"/>
    </source>
</evidence>
<dbReference type="AlphaFoldDB" id="A0A812WA90"/>
<feature type="active site" evidence="4">
    <location>
        <position position="152"/>
    </location>
</feature>
<evidence type="ECO:0000313" key="9">
    <source>
        <dbReference type="Proteomes" id="UP000649617"/>
    </source>
</evidence>
<keyword evidence="3" id="KW-0378">Hydrolase</keyword>
<feature type="domain" description="PARG catalytic Macro" evidence="6">
    <location>
        <begin position="120"/>
        <end position="322"/>
    </location>
</feature>
<comment type="caution">
    <text evidence="8">The sequence shown here is derived from an EMBL/GenBank/DDBJ whole genome shotgun (WGS) entry which is preliminary data.</text>
</comment>
<keyword evidence="9" id="KW-1185">Reference proteome</keyword>
<evidence type="ECO:0000313" key="8">
    <source>
        <dbReference type="EMBL" id="CAE7672377.1"/>
    </source>
</evidence>
<feature type="active site" evidence="4">
    <location>
        <position position="170"/>
    </location>
</feature>
<feature type="active site" evidence="4">
    <location>
        <position position="171"/>
    </location>
</feature>
<dbReference type="GO" id="GO:1990966">
    <property type="term" value="P:ATP generation from poly-ADP-D-ribose"/>
    <property type="evidence" value="ECO:0007669"/>
    <property type="project" value="TreeGrafter"/>
</dbReference>
<dbReference type="GO" id="GO:0004649">
    <property type="term" value="F:poly(ADP-ribose) glycohydrolase activity"/>
    <property type="evidence" value="ECO:0007669"/>
    <property type="project" value="UniProtKB-EC"/>
</dbReference>
<sequence>NFFPHTLPFILEKAGELPDHFTDKPELKKLVQGSADYLAMPRGLVLSIMAQMFLCLIPDGDRDMPSCSFLNLLFPRQPFRQEVAKLRMFVHYFERCRLDPPKGELRIWRQVRDGKPSTSAWKASSQPLLPMQVADQGIGLEDESGRGCLHADFANRYLGGGVLVGGCVQEEIRFSICPELCAAMLVCPYMLDHEAITIVGGEQFSGYSGYGRSLEYAGDFRDPTPRDEDGTVLVAITAMDAIDFRGKAAPLRQQLEDNLLLRELEKAAVAFAPTDKAALDRWPVIATGNWGCGAFGGCVELKAILQWLAASEGSRRLLYFPYDVPLGPQLDQLASDLTKRGFKEYASAGGPVIDGVAFYDAAKAKAATTACAQLTTRLEVEWVNFRQPEGSGPGALEPREEFFSAPFQKTLALVDEQKKEEFVRGIEKNLYKFDPKTQQFPLGCLCALLQHGKDSPTTQEKVQAWLDYLLDRLVGASASIARATAAEVAEECLSVPFQRLIPLMKPVMRETLADSLGEHALPHMEEAQQKQLLEGLGAETKSPVLVERIEAIMATCTEELNLWLARAPCFPSTPLALADALARAEHPLLRFFTFARQPEKKEAFLMAVALCMQSLKTRLRWMGSAEPVLERLSHDLQQRLFYVKNQGAVMERGAEGTGPYTADPTVLAEGSTNATRSPQLLELCERHRAPVTPSRGQALNLRSQVTFQAQKRKAGFGQ</sequence>
<accession>A0A812WA90</accession>
<dbReference type="PANTHER" id="PTHR12837">
    <property type="entry name" value="POLY ADP-RIBOSE GLYCOHYDROLASE"/>
    <property type="match status" value="1"/>
</dbReference>
<dbReference type="GO" id="GO:0005634">
    <property type="term" value="C:nucleus"/>
    <property type="evidence" value="ECO:0007669"/>
    <property type="project" value="TreeGrafter"/>
</dbReference>
<feature type="domain" description="PARG helical" evidence="7">
    <location>
        <begin position="1"/>
        <end position="103"/>
    </location>
</feature>
<evidence type="ECO:0000256" key="3">
    <source>
        <dbReference type="ARBA" id="ARBA00022801"/>
    </source>
</evidence>
<name>A0A812WA90_SYMPI</name>
<evidence type="ECO:0000256" key="1">
    <source>
        <dbReference type="ARBA" id="ARBA00009545"/>
    </source>
</evidence>
<evidence type="ECO:0000256" key="5">
    <source>
        <dbReference type="PIRSR" id="PIRSR607724-2"/>
    </source>
</evidence>
<dbReference type="GO" id="GO:0009225">
    <property type="term" value="P:nucleotide-sugar metabolic process"/>
    <property type="evidence" value="ECO:0007669"/>
    <property type="project" value="TreeGrafter"/>
</dbReference>
<dbReference type="InterPro" id="IPR007724">
    <property type="entry name" value="Poly_GlycHdrlase"/>
</dbReference>
<dbReference type="InterPro" id="IPR048362">
    <property type="entry name" value="PARG_helical"/>
</dbReference>
<gene>
    <name evidence="8" type="primary">Parg</name>
    <name evidence="8" type="ORF">SPIL2461_LOCUS18569</name>
</gene>
<dbReference type="GO" id="GO:0005975">
    <property type="term" value="P:carbohydrate metabolic process"/>
    <property type="evidence" value="ECO:0007669"/>
    <property type="project" value="InterPro"/>
</dbReference>
<protein>
    <recommendedName>
        <fullName evidence="2">poly(ADP-ribose) glycohydrolase</fullName>
        <ecNumber evidence="2">3.2.1.143</ecNumber>
    </recommendedName>
</protein>
<evidence type="ECO:0000259" key="6">
    <source>
        <dbReference type="Pfam" id="PF05028"/>
    </source>
</evidence>
<dbReference type="EMBL" id="CAJNIZ010043905">
    <property type="protein sequence ID" value="CAE7672377.1"/>
    <property type="molecule type" value="Genomic_DNA"/>
</dbReference>
<organism evidence="8 9">
    <name type="scientific">Symbiodinium pilosum</name>
    <name type="common">Dinoflagellate</name>
    <dbReference type="NCBI Taxonomy" id="2952"/>
    <lineage>
        <taxon>Eukaryota</taxon>
        <taxon>Sar</taxon>
        <taxon>Alveolata</taxon>
        <taxon>Dinophyceae</taxon>
        <taxon>Suessiales</taxon>
        <taxon>Symbiodiniaceae</taxon>
        <taxon>Symbiodinium</taxon>
    </lineage>
</organism>
<feature type="binding site" evidence="5">
    <location>
        <position position="169"/>
    </location>
    <ligand>
        <name>substrate</name>
    </ligand>
</feature>
<dbReference type="OrthoDB" id="1937899at2759"/>
<feature type="non-terminal residue" evidence="8">
    <location>
        <position position="1"/>
    </location>
</feature>
<dbReference type="Pfam" id="PF20811">
    <property type="entry name" value="PARG_cat_N"/>
    <property type="match status" value="1"/>
</dbReference>
<comment type="similarity">
    <text evidence="1">Belongs to the poly(ADP-ribose) glycohydrolase family.</text>
</comment>
<dbReference type="Proteomes" id="UP000649617">
    <property type="component" value="Unassembled WGS sequence"/>
</dbReference>
<feature type="binding site" evidence="5">
    <location>
        <position position="210"/>
    </location>
    <ligand>
        <name>substrate</name>
    </ligand>
</feature>
<dbReference type="InterPro" id="IPR046372">
    <property type="entry name" value="PARG_cat_C"/>
</dbReference>
<evidence type="ECO:0000256" key="4">
    <source>
        <dbReference type="PIRSR" id="PIRSR607724-1"/>
    </source>
</evidence>
<dbReference type="GO" id="GO:0006282">
    <property type="term" value="P:regulation of DNA repair"/>
    <property type="evidence" value="ECO:0007669"/>
    <property type="project" value="InterPro"/>
</dbReference>
<feature type="binding site" evidence="5">
    <location>
        <position position="155"/>
    </location>
    <ligand>
        <name>substrate</name>
    </ligand>
</feature>
<evidence type="ECO:0000256" key="2">
    <source>
        <dbReference type="ARBA" id="ARBA00012255"/>
    </source>
</evidence>
<dbReference type="PANTHER" id="PTHR12837:SF0">
    <property type="entry name" value="POLY(ADP-RIBOSE) GLYCOHYDROLASE"/>
    <property type="match status" value="1"/>
</dbReference>